<dbReference type="GO" id="GO:0016874">
    <property type="term" value="F:ligase activity"/>
    <property type="evidence" value="ECO:0007669"/>
    <property type="project" value="UniProtKB-KW"/>
</dbReference>
<dbReference type="Gene3D" id="1.20.58.90">
    <property type="match status" value="1"/>
</dbReference>
<evidence type="ECO:0000313" key="2">
    <source>
        <dbReference type="Proteomes" id="UP000003231"/>
    </source>
</evidence>
<dbReference type="AlphaFoldDB" id="A0AB72ZRT8"/>
<dbReference type="Proteomes" id="UP000003231">
    <property type="component" value="Unassembled WGS sequence"/>
</dbReference>
<dbReference type="EC" id="6.3.2.-" evidence="1"/>
<organism evidence="1 2">
    <name type="scientific">Yersinia pestis PY-08</name>
    <dbReference type="NCBI Taxonomy" id="992134"/>
    <lineage>
        <taxon>Bacteria</taxon>
        <taxon>Pseudomonadati</taxon>
        <taxon>Pseudomonadota</taxon>
        <taxon>Gammaproteobacteria</taxon>
        <taxon>Enterobacterales</taxon>
        <taxon>Yersiniaceae</taxon>
        <taxon>Yersinia</taxon>
    </lineage>
</organism>
<feature type="non-terminal residue" evidence="1">
    <location>
        <position position="66"/>
    </location>
</feature>
<dbReference type="EMBL" id="AKRT01000031">
    <property type="protein sequence ID" value="EIR25627.1"/>
    <property type="molecule type" value="Genomic_DNA"/>
</dbReference>
<comment type="caution">
    <text evidence="1">The sequence shown here is derived from an EMBL/GenBank/DDBJ whole genome shotgun (WGS) entry which is preliminary data.</text>
</comment>
<gene>
    <name evidence="1" type="ORF">YPPY08_5011</name>
</gene>
<accession>A0AB72ZRT8</accession>
<evidence type="ECO:0000313" key="1">
    <source>
        <dbReference type="EMBL" id="EIR25627.1"/>
    </source>
</evidence>
<feature type="non-terminal residue" evidence="1">
    <location>
        <position position="1"/>
    </location>
</feature>
<protein>
    <submittedName>
        <fullName evidence="1">E3 ubiquitin-ligase ipaH9.8 domain protein</fullName>
        <ecNumber evidence="1">6.3.2.-</ecNumber>
    </submittedName>
</protein>
<sequence length="66" mass="7569">RWLSQWSPWKSVVQRIEPERYAAAVEKQYHALENIYPDKLAAELAANGMTGDVDANRIVGKRINDE</sequence>
<keyword evidence="1" id="KW-0436">Ligase</keyword>
<name>A0AB72ZRT8_YERPE</name>
<proteinExistence type="predicted"/>
<reference evidence="1 2" key="1">
    <citation type="submission" date="2012-05" db="EMBL/GenBank/DDBJ databases">
        <title>Genome sequence of Yersinia Pestis PY-08.</title>
        <authorList>
            <person name="Santana-Cruz I."/>
            <person name="Sengamalay N."/>
            <person name="McCracken C."/>
            <person name="Daugherty S.C."/>
            <person name="Maroo A."/>
            <person name="Vara P.G."/>
            <person name="Tallon L.J."/>
            <person name="Sadzewicz L."/>
            <person name="Vinetz J.M."/>
            <person name="Cespedes Zambrano M.J."/>
            <person name="Fraser-Liggett C.M."/>
            <person name="Tettelin H."/>
        </authorList>
    </citation>
    <scope>NUCLEOTIDE SEQUENCE [LARGE SCALE GENOMIC DNA]</scope>
    <source>
        <strain evidence="1 2">PY-08</strain>
    </source>
</reference>